<evidence type="ECO:0000313" key="2">
    <source>
        <dbReference type="EMBL" id="KAK1855998.1"/>
    </source>
</evidence>
<name>A0AAD9AWP2_9PEZI</name>
<sequence length="74" mass="8274">MPATLRPLAALELHTRLAPTELPPIRRKGRERLPPPVIMGPTESNVSAQRSDGSTRAIDWLRPAPLIPARHRLR</sequence>
<evidence type="ECO:0000313" key="3">
    <source>
        <dbReference type="Proteomes" id="UP001243330"/>
    </source>
</evidence>
<protein>
    <submittedName>
        <fullName evidence="2">Uncharacterized protein</fullName>
    </submittedName>
</protein>
<evidence type="ECO:0000256" key="1">
    <source>
        <dbReference type="SAM" id="MobiDB-lite"/>
    </source>
</evidence>
<dbReference type="EMBL" id="JAQOWY010000014">
    <property type="protein sequence ID" value="KAK1855998.1"/>
    <property type="molecule type" value="Genomic_DNA"/>
</dbReference>
<feature type="compositionally biased region" description="Polar residues" evidence="1">
    <location>
        <begin position="42"/>
        <end position="54"/>
    </location>
</feature>
<organism evidence="2 3">
    <name type="scientific">Colletotrichum chrysophilum</name>
    <dbReference type="NCBI Taxonomy" id="1836956"/>
    <lineage>
        <taxon>Eukaryota</taxon>
        <taxon>Fungi</taxon>
        <taxon>Dikarya</taxon>
        <taxon>Ascomycota</taxon>
        <taxon>Pezizomycotina</taxon>
        <taxon>Sordariomycetes</taxon>
        <taxon>Hypocreomycetidae</taxon>
        <taxon>Glomerellales</taxon>
        <taxon>Glomerellaceae</taxon>
        <taxon>Colletotrichum</taxon>
        <taxon>Colletotrichum gloeosporioides species complex</taxon>
    </lineage>
</organism>
<keyword evidence="3" id="KW-1185">Reference proteome</keyword>
<proteinExistence type="predicted"/>
<reference evidence="2" key="1">
    <citation type="submission" date="2023-01" db="EMBL/GenBank/DDBJ databases">
        <title>Colletotrichum chrysophilum M932 genome sequence.</title>
        <authorList>
            <person name="Baroncelli R."/>
        </authorList>
    </citation>
    <scope>NUCLEOTIDE SEQUENCE</scope>
    <source>
        <strain evidence="2">M932</strain>
    </source>
</reference>
<feature type="region of interest" description="Disordered" evidence="1">
    <location>
        <begin position="20"/>
        <end position="57"/>
    </location>
</feature>
<dbReference type="Proteomes" id="UP001243330">
    <property type="component" value="Unassembled WGS sequence"/>
</dbReference>
<dbReference type="AlphaFoldDB" id="A0AAD9AWP2"/>
<comment type="caution">
    <text evidence="2">The sequence shown here is derived from an EMBL/GenBank/DDBJ whole genome shotgun (WGS) entry which is preliminary data.</text>
</comment>
<accession>A0AAD9AWP2</accession>
<gene>
    <name evidence="2" type="ORF">CCHR01_01380</name>
</gene>